<name>A0AB39KQZ3_9CAUL</name>
<evidence type="ECO:0000313" key="3">
    <source>
        <dbReference type="EMBL" id="XDO95921.1"/>
    </source>
</evidence>
<dbReference type="GO" id="GO:0004180">
    <property type="term" value="F:carboxypeptidase activity"/>
    <property type="evidence" value="ECO:0007669"/>
    <property type="project" value="UniProtKB-KW"/>
</dbReference>
<dbReference type="RefSeq" id="WP_369058780.1">
    <property type="nucleotide sequence ID" value="NZ_CP158375.1"/>
</dbReference>
<keyword evidence="3" id="KW-0645">Protease</keyword>
<feature type="compositionally biased region" description="Low complexity" evidence="1">
    <location>
        <begin position="19"/>
        <end position="55"/>
    </location>
</feature>
<gene>
    <name evidence="3" type="ORF">ABOZ73_14140</name>
</gene>
<evidence type="ECO:0000259" key="2">
    <source>
        <dbReference type="Pfam" id="PF02557"/>
    </source>
</evidence>
<accession>A0AB39KQZ3</accession>
<keyword evidence="3" id="KW-0121">Carboxypeptidase</keyword>
<feature type="domain" description="D-alanyl-D-alanine carboxypeptidase-like core" evidence="2">
    <location>
        <begin position="182"/>
        <end position="302"/>
    </location>
</feature>
<dbReference type="InterPro" id="IPR052179">
    <property type="entry name" value="DD-CPase-like"/>
</dbReference>
<protein>
    <submittedName>
        <fullName evidence="3">D-alanyl-D-alanine carboxypeptidase family protein</fullName>
    </submittedName>
</protein>
<evidence type="ECO:0000256" key="1">
    <source>
        <dbReference type="SAM" id="MobiDB-lite"/>
    </source>
</evidence>
<proteinExistence type="predicted"/>
<dbReference type="AlphaFoldDB" id="A0AB39KQZ3"/>
<dbReference type="GO" id="GO:0006508">
    <property type="term" value="P:proteolysis"/>
    <property type="evidence" value="ECO:0007669"/>
    <property type="project" value="InterPro"/>
</dbReference>
<dbReference type="Gene3D" id="3.30.1380.10">
    <property type="match status" value="1"/>
</dbReference>
<dbReference type="InterPro" id="IPR009045">
    <property type="entry name" value="Zn_M74/Hedgehog-like"/>
</dbReference>
<dbReference type="Pfam" id="PF02557">
    <property type="entry name" value="VanY"/>
    <property type="match status" value="1"/>
</dbReference>
<dbReference type="PANTHER" id="PTHR34385:SF1">
    <property type="entry name" value="PEPTIDOGLYCAN L-ALANYL-D-GLUTAMATE ENDOPEPTIDASE CWLK"/>
    <property type="match status" value="1"/>
</dbReference>
<sequence length="306" mass="32572">MAVGGLIGVGLVVARNLPPASSAPSTASEPQGAIGGPAAPSPAPASAGPVLSASPNPNGCRNPAFEAAARDNARTLTTLAWSPFGRAETGWAIYETLTAHEIGTDCPAVSPGFAAALAQWQKRHRLAGDGRFTTASFDTLKAQMHARRPYVGVRARGVCPNPPSAAQLADATKDEGYGGKAIQLRTAAMAAYRQMVAEARRDGGVAADPRHLQIFSGYRSPEYDAARCARDNNCDGVVRATCSPHRTGLAMDLYVGGVRPDSTEDANRLIQSRNPAYRWLVANAERFGFRNYPFEPWHWEYVQEAP</sequence>
<organism evidence="3">
    <name type="scientific">Caulobacter sp. 73W</name>
    <dbReference type="NCBI Taxonomy" id="3161137"/>
    <lineage>
        <taxon>Bacteria</taxon>
        <taxon>Pseudomonadati</taxon>
        <taxon>Pseudomonadota</taxon>
        <taxon>Alphaproteobacteria</taxon>
        <taxon>Caulobacterales</taxon>
        <taxon>Caulobacteraceae</taxon>
        <taxon>Caulobacter</taxon>
    </lineage>
</organism>
<dbReference type="EMBL" id="CP158375">
    <property type="protein sequence ID" value="XDO95921.1"/>
    <property type="molecule type" value="Genomic_DNA"/>
</dbReference>
<dbReference type="InterPro" id="IPR003709">
    <property type="entry name" value="VanY-like_core_dom"/>
</dbReference>
<keyword evidence="3" id="KW-0378">Hydrolase</keyword>
<feature type="region of interest" description="Disordered" evidence="1">
    <location>
        <begin position="19"/>
        <end position="62"/>
    </location>
</feature>
<dbReference type="PANTHER" id="PTHR34385">
    <property type="entry name" value="D-ALANYL-D-ALANINE CARBOXYPEPTIDASE"/>
    <property type="match status" value="1"/>
</dbReference>
<reference evidence="3" key="1">
    <citation type="submission" date="2024-06" db="EMBL/GenBank/DDBJ databases">
        <title>Caulobacter inopinatus, sp. nov.</title>
        <authorList>
            <person name="Donachie S.P."/>
        </authorList>
    </citation>
    <scope>NUCLEOTIDE SEQUENCE</scope>
    <source>
        <strain evidence="3">73W</strain>
    </source>
</reference>
<dbReference type="SUPFAM" id="SSF55166">
    <property type="entry name" value="Hedgehog/DD-peptidase"/>
    <property type="match status" value="1"/>
</dbReference>